<feature type="domain" description="Nucleolar 27S pre-rRNA processing Urb2/Npa2 C-terminal" evidence="1">
    <location>
        <begin position="1166"/>
        <end position="1377"/>
    </location>
</feature>
<dbReference type="PANTHER" id="PTHR15682:SF2">
    <property type="entry name" value="UNHEALTHY RIBOSOME BIOGENESIS PROTEIN 2 HOMOLOG"/>
    <property type="match status" value="1"/>
</dbReference>
<keyword evidence="3" id="KW-1185">Reference proteome</keyword>
<organism evidence="2 3">
    <name type="scientific">Neonectria magnoliae</name>
    <dbReference type="NCBI Taxonomy" id="2732573"/>
    <lineage>
        <taxon>Eukaryota</taxon>
        <taxon>Fungi</taxon>
        <taxon>Dikarya</taxon>
        <taxon>Ascomycota</taxon>
        <taxon>Pezizomycotina</taxon>
        <taxon>Sordariomycetes</taxon>
        <taxon>Hypocreomycetidae</taxon>
        <taxon>Hypocreales</taxon>
        <taxon>Nectriaceae</taxon>
        <taxon>Neonectria</taxon>
    </lineage>
</organism>
<dbReference type="PANTHER" id="PTHR15682">
    <property type="entry name" value="UNHEALTHY RIBOSOME BIOGENESIS PROTEIN 2 HOMOLOG"/>
    <property type="match status" value="1"/>
</dbReference>
<dbReference type="InterPro" id="IPR052609">
    <property type="entry name" value="Ribosome_Biogenesis_Reg"/>
</dbReference>
<dbReference type="Pfam" id="PF10441">
    <property type="entry name" value="Urb2"/>
    <property type="match status" value="1"/>
</dbReference>
<dbReference type="InterPro" id="IPR018849">
    <property type="entry name" value="Urb2/Npa2_C"/>
</dbReference>
<evidence type="ECO:0000313" key="3">
    <source>
        <dbReference type="Proteomes" id="UP001498421"/>
    </source>
</evidence>
<comment type="caution">
    <text evidence="2">The sequence shown here is derived from an EMBL/GenBank/DDBJ whole genome shotgun (WGS) entry which is preliminary data.</text>
</comment>
<reference evidence="2 3" key="1">
    <citation type="journal article" date="2025" name="Microbiol. Resour. Announc.">
        <title>Draft genome sequences for Neonectria magnoliae and Neonectria punicea, canker pathogens of Liriodendron tulipifera and Acer saccharum in West Virginia.</title>
        <authorList>
            <person name="Petronek H.M."/>
            <person name="Kasson M.T."/>
            <person name="Metheny A.M."/>
            <person name="Stauder C.M."/>
            <person name="Lovett B."/>
            <person name="Lynch S.C."/>
            <person name="Garnas J.R."/>
            <person name="Kasson L.R."/>
            <person name="Stajich J.E."/>
        </authorList>
    </citation>
    <scope>NUCLEOTIDE SEQUENCE [LARGE SCALE GENOMIC DNA]</scope>
    <source>
        <strain evidence="2 3">NRRL 64651</strain>
    </source>
</reference>
<gene>
    <name evidence="2" type="ORF">QQZ08_004973</name>
</gene>
<accession>A0ABR1I4T2</accession>
<dbReference type="Proteomes" id="UP001498421">
    <property type="component" value="Unassembled WGS sequence"/>
</dbReference>
<name>A0ABR1I4T2_9HYPO</name>
<protein>
    <recommendedName>
        <fullName evidence="1">Nucleolar 27S pre-rRNA processing Urb2/Npa2 C-terminal domain-containing protein</fullName>
    </recommendedName>
</protein>
<evidence type="ECO:0000313" key="2">
    <source>
        <dbReference type="EMBL" id="KAK7428535.1"/>
    </source>
</evidence>
<evidence type="ECO:0000259" key="1">
    <source>
        <dbReference type="Pfam" id="PF10441"/>
    </source>
</evidence>
<sequence length="1378" mass="153310">MDVAMPDISTEAVPLVQDKTDLIKTVRGLDQTGPGGNGENLDKLWRKLTASADGQFHAAEESSLRWLLKSMNGSSTDAETLRRWPLTWTILECVFQRIPLFSLAKSLADRRFIAVLQQTLKDTSRRSTDSLSATSSKRKRSASKGYVLEELKDAEGCLMTGDAMFHALKRLLGRLESTATQSSSHDKIGAEHIRSLFCATATEAATLASLSLTLCDVALTSENSEYAEGRESWVETISSIWDLHLQGGDDTLEVATHLFGPSAAMLSKLEGISRTQTSSIRESLRSKWTTDIQKFMHRNLILPARALFINRQNFEVVTRILDISIKNIDIAAPVLYFLTSGVTDYLGEGRLRKGNGDWVKRVFMAVEASIRDRKDRDSLVQTILGRAAEQSMPVDNDDLRSVCREYALQENSTNWRLVADISTCDADVFQLSNDGASLLKEVCERSTAANLGEAEVDAVSRVIGAIVQGFRTGREFPNFLKLWFQQLCKVEKQESKATSPWLLVGTNQYGNDHFNALIEKEMSSQQLLEVLQWVETEKSHSRALCLFLNCIAQGIRTEAYSDAVGKRLFDLVSQVSKSSSNLTALKWGVVSRTLSWVAPQERHEVWVAVKKQLSKILGEAPIASRETFEAFKFCCQSWISMSPDNEHVDEPTKLVETFTIRLATELITSSAAEDRDLSTYLQPGAEPRYLEEAALEHYLAWFLRGSTRLSRLFYGSKGTVPKVLQNVLELPNSQIGQLKTVWGSLLNNENNLNNVKVVGDLIDRLTKALEEDGTEKRWPAEGSQAWIRTLSGIPTDAFTRTQRERIVMLLNKHRANTKKRVSVGGWKLILGLSTKLMGRATFYEGMRFSDNVGVADAMADLSSSTSTNDGTLSDLITAFFAMASATIHQMAEHIEDRSLKYFEESREFISDCDNAGDLSPFRLILLKALVVETTKSPNFRSNPDLSSLPEAAKEMLGRCVIDATGYFMTKKKTFDDHTVIADLRLLAAVDAAEALPSLDGVSKLKQSDVRKAEKRSRLAMISGDLRGWKMQTFLRMYFAPLMEESRPTTFPSLGDLPSKFREPLLTSNVASVTRDMETEAKVIYLSDLVKTFCEGSDNDGQASAIQTVVNQFLGKDGPLLILLDYSLQTTECSDSEGRSDSFGLSVPHAELTAALLSLRTSSVSTRVCRILYTILEKKPQSMTQWNIESTLGAVCDLSSPTKADQASVSYAWLCKLVEAIIRKHRLRLEGHHHMLMTTMQALLRNLIVSQCVSDAKDQPIQEAKAHCFARLVTLICEPTAGAVSWSQHPGALDSATDAAKRSAGRHMYLVLMQYVKLQLEGDVARPVREALEPAMNSVFDITPPEVRKILNDAMDGSGRAILREMYKRYTKFGKWSGV</sequence>
<dbReference type="EMBL" id="JAZAVK010000040">
    <property type="protein sequence ID" value="KAK7428535.1"/>
    <property type="molecule type" value="Genomic_DNA"/>
</dbReference>
<proteinExistence type="predicted"/>